<comment type="caution">
    <text evidence="4">The sequence shown here is derived from an EMBL/GenBank/DDBJ whole genome shotgun (WGS) entry which is preliminary data.</text>
</comment>
<accession>A0ABW0GNV9</accession>
<evidence type="ECO:0000259" key="2">
    <source>
        <dbReference type="SMART" id="SM01002"/>
    </source>
</evidence>
<gene>
    <name evidence="4" type="ORF">ACFPJ6_12590</name>
</gene>
<dbReference type="Pfam" id="PF01262">
    <property type="entry name" value="AlaDh_PNT_C"/>
    <property type="match status" value="1"/>
</dbReference>
<sequence>MERLTIGVVGTTRKPHERRRPLHPAHLQRLDEAVRAHLLVERGYGAHFGATDEEIAPWVGGVVDRDELLGRADVVLLPKPLAADLAEMRDGQVLWGWPHLVQDPGLTQLAVDRRLSVIAWESMNHWNADGSYSLHVFHLNNEIAGYAAVVHALQLRGATGHYGRPLRAAVVSFGSTARGAVRALHAMGVLDVTVITQRDKPAVAAPFAGVVMERFERLDDDPHRTRVLREDGPQDTAAFLAEHDVVVNCILQDTESPLVFVADPAALRPGTLVVDVSVDTGMGFSWARPTSFAEPMVEVGDRVHYYAVDHTPSLYWDSATWTISEALLPWLDVVQRGPRAWAEHPTIGRAVEIEQGEIRNERILTFQGRSAAYPHEVGGTA</sequence>
<dbReference type="SMART" id="SM01003">
    <property type="entry name" value="AlaDh_PNT_N"/>
    <property type="match status" value="1"/>
</dbReference>
<dbReference type="InterPro" id="IPR036291">
    <property type="entry name" value="NAD(P)-bd_dom_sf"/>
</dbReference>
<feature type="domain" description="Alanine dehydrogenase/pyridine nucleotide transhydrogenase NAD(H)-binding" evidence="2">
    <location>
        <begin position="147"/>
        <end position="307"/>
    </location>
</feature>
<evidence type="ECO:0000313" key="4">
    <source>
        <dbReference type="EMBL" id="MFC5381628.1"/>
    </source>
</evidence>
<dbReference type="SUPFAM" id="SSF51735">
    <property type="entry name" value="NAD(P)-binding Rossmann-fold domains"/>
    <property type="match status" value="1"/>
</dbReference>
<dbReference type="Proteomes" id="UP001596122">
    <property type="component" value="Unassembled WGS sequence"/>
</dbReference>
<reference evidence="5" key="1">
    <citation type="journal article" date="2019" name="Int. J. Syst. Evol. Microbiol.">
        <title>The Global Catalogue of Microorganisms (GCM) 10K type strain sequencing project: providing services to taxonomists for standard genome sequencing and annotation.</title>
        <authorList>
            <consortium name="The Broad Institute Genomics Platform"/>
            <consortium name="The Broad Institute Genome Sequencing Center for Infectious Disease"/>
            <person name="Wu L."/>
            <person name="Ma J."/>
        </authorList>
    </citation>
    <scope>NUCLEOTIDE SEQUENCE [LARGE SCALE GENOMIC DNA]</scope>
    <source>
        <strain evidence="5">CCUG 43114</strain>
    </source>
</reference>
<dbReference type="Gene3D" id="3.40.50.720">
    <property type="entry name" value="NAD(P)-binding Rossmann-like Domain"/>
    <property type="match status" value="2"/>
</dbReference>
<dbReference type="PANTHER" id="PTHR42795">
    <property type="entry name" value="ALANINE DEHYDROGENASE"/>
    <property type="match status" value="1"/>
</dbReference>
<dbReference type="SMART" id="SM01002">
    <property type="entry name" value="AlaDh_PNT_C"/>
    <property type="match status" value="1"/>
</dbReference>
<dbReference type="SUPFAM" id="SSF52283">
    <property type="entry name" value="Formate/glycerate dehydrogenase catalytic domain-like"/>
    <property type="match status" value="1"/>
</dbReference>
<proteinExistence type="predicted"/>
<keyword evidence="1" id="KW-0560">Oxidoreductase</keyword>
<dbReference type="Pfam" id="PF05222">
    <property type="entry name" value="AlaDh_PNT_N"/>
    <property type="match status" value="1"/>
</dbReference>
<organism evidence="4 5">
    <name type="scientific">Aquipuribacter nitratireducens</name>
    <dbReference type="NCBI Taxonomy" id="650104"/>
    <lineage>
        <taxon>Bacteria</taxon>
        <taxon>Bacillati</taxon>
        <taxon>Actinomycetota</taxon>
        <taxon>Actinomycetes</taxon>
        <taxon>Micrococcales</taxon>
        <taxon>Intrasporangiaceae</taxon>
        <taxon>Aquipuribacter</taxon>
    </lineage>
</organism>
<dbReference type="CDD" id="cd12181">
    <property type="entry name" value="ceo_syn"/>
    <property type="match status" value="1"/>
</dbReference>
<dbReference type="PANTHER" id="PTHR42795:SF1">
    <property type="entry name" value="ALANINE DEHYDROGENASE"/>
    <property type="match status" value="1"/>
</dbReference>
<keyword evidence="5" id="KW-1185">Reference proteome</keyword>
<dbReference type="InterPro" id="IPR007698">
    <property type="entry name" value="AlaDH/PNT_NAD(H)-bd"/>
</dbReference>
<feature type="domain" description="Alanine dehydrogenase/pyridine nucleotide transhydrogenase N-terminal" evidence="3">
    <location>
        <begin position="7"/>
        <end position="144"/>
    </location>
</feature>
<evidence type="ECO:0000256" key="1">
    <source>
        <dbReference type="ARBA" id="ARBA00023002"/>
    </source>
</evidence>
<dbReference type="RefSeq" id="WP_340269568.1">
    <property type="nucleotide sequence ID" value="NZ_JBBEOG010000004.1"/>
</dbReference>
<dbReference type="EMBL" id="JBHSLD010000009">
    <property type="protein sequence ID" value="MFC5381628.1"/>
    <property type="molecule type" value="Genomic_DNA"/>
</dbReference>
<evidence type="ECO:0000259" key="3">
    <source>
        <dbReference type="SMART" id="SM01003"/>
    </source>
</evidence>
<evidence type="ECO:0000313" key="5">
    <source>
        <dbReference type="Proteomes" id="UP001596122"/>
    </source>
</evidence>
<dbReference type="InterPro" id="IPR007886">
    <property type="entry name" value="AlaDH/PNT_N"/>
</dbReference>
<name>A0ABW0GNV9_9MICO</name>
<dbReference type="InterPro" id="IPR046951">
    <property type="entry name" value="CEOS"/>
</dbReference>
<protein>
    <submittedName>
        <fullName evidence="4">N(5)-(Carboxyethyl)ornithine synthase</fullName>
    </submittedName>
</protein>